<evidence type="ECO:0000256" key="3">
    <source>
        <dbReference type="SAM" id="MobiDB-lite"/>
    </source>
</evidence>
<dbReference type="EMBL" id="UYRU01056288">
    <property type="protein sequence ID" value="VDN13400.1"/>
    <property type="molecule type" value="Genomic_DNA"/>
</dbReference>
<dbReference type="AlphaFoldDB" id="A0A3P7LJ30"/>
<keyword evidence="2" id="KW-0862">Zinc</keyword>
<gene>
    <name evidence="5" type="ORF">DILT_LOCUS9231</name>
</gene>
<sequence length="114" mass="12348">MLTESPGSSQQTLTRLPNESGHAFSPQFAVAEPSTEELVQPLAASADEAKTVGANEFEEPLVNLFDEAALTRRAGGHSFYRKSFNKPAYCHHCSEVIWSPLSTGFACDGEYAPL</sequence>
<dbReference type="InterPro" id="IPR046349">
    <property type="entry name" value="C1-like_sf"/>
</dbReference>
<dbReference type="Gene3D" id="3.30.60.20">
    <property type="match status" value="1"/>
</dbReference>
<feature type="region of interest" description="Disordered" evidence="3">
    <location>
        <begin position="1"/>
        <end position="25"/>
    </location>
</feature>
<organism evidence="5 6">
    <name type="scientific">Dibothriocephalus latus</name>
    <name type="common">Fish tapeworm</name>
    <name type="synonym">Diphyllobothrium latum</name>
    <dbReference type="NCBI Taxonomy" id="60516"/>
    <lineage>
        <taxon>Eukaryota</taxon>
        <taxon>Metazoa</taxon>
        <taxon>Spiralia</taxon>
        <taxon>Lophotrochozoa</taxon>
        <taxon>Platyhelminthes</taxon>
        <taxon>Cestoda</taxon>
        <taxon>Eucestoda</taxon>
        <taxon>Diphyllobothriidea</taxon>
        <taxon>Diphyllobothriidae</taxon>
        <taxon>Dibothriocephalus</taxon>
    </lineage>
</organism>
<dbReference type="SUPFAM" id="SSF57889">
    <property type="entry name" value="Cysteine-rich domain"/>
    <property type="match status" value="1"/>
</dbReference>
<dbReference type="PROSITE" id="PS50081">
    <property type="entry name" value="ZF_DAG_PE_2"/>
    <property type="match status" value="1"/>
</dbReference>
<dbReference type="Pfam" id="PF00130">
    <property type="entry name" value="C1_1"/>
    <property type="match status" value="1"/>
</dbReference>
<accession>A0A3P7LJ30</accession>
<evidence type="ECO:0000256" key="1">
    <source>
        <dbReference type="ARBA" id="ARBA00022723"/>
    </source>
</evidence>
<evidence type="ECO:0000256" key="2">
    <source>
        <dbReference type="ARBA" id="ARBA00022833"/>
    </source>
</evidence>
<dbReference type="InterPro" id="IPR002219">
    <property type="entry name" value="PKC_DAG/PE"/>
</dbReference>
<dbReference type="OrthoDB" id="242257at2759"/>
<keyword evidence="6" id="KW-1185">Reference proteome</keyword>
<feature type="domain" description="Phorbol-ester/DAG-type" evidence="4">
    <location>
        <begin position="76"/>
        <end position="114"/>
    </location>
</feature>
<evidence type="ECO:0000313" key="5">
    <source>
        <dbReference type="EMBL" id="VDN13400.1"/>
    </source>
</evidence>
<name>A0A3P7LJ30_DIBLA</name>
<proteinExistence type="predicted"/>
<reference evidence="5 6" key="1">
    <citation type="submission" date="2018-11" db="EMBL/GenBank/DDBJ databases">
        <authorList>
            <consortium name="Pathogen Informatics"/>
        </authorList>
    </citation>
    <scope>NUCLEOTIDE SEQUENCE [LARGE SCALE GENOMIC DNA]</scope>
</reference>
<dbReference type="Proteomes" id="UP000281553">
    <property type="component" value="Unassembled WGS sequence"/>
</dbReference>
<evidence type="ECO:0000313" key="6">
    <source>
        <dbReference type="Proteomes" id="UP000281553"/>
    </source>
</evidence>
<feature type="compositionally biased region" description="Polar residues" evidence="3">
    <location>
        <begin position="1"/>
        <end position="17"/>
    </location>
</feature>
<keyword evidence="1" id="KW-0479">Metal-binding</keyword>
<protein>
    <recommendedName>
        <fullName evidence="4">Phorbol-ester/DAG-type domain-containing protein</fullName>
    </recommendedName>
</protein>
<evidence type="ECO:0000259" key="4">
    <source>
        <dbReference type="PROSITE" id="PS50081"/>
    </source>
</evidence>
<dbReference type="GO" id="GO:0046872">
    <property type="term" value="F:metal ion binding"/>
    <property type="evidence" value="ECO:0007669"/>
    <property type="project" value="UniProtKB-KW"/>
</dbReference>